<accession>A0ACC3T5F6</accession>
<dbReference type="Proteomes" id="UP001433508">
    <property type="component" value="Unassembled WGS sequence"/>
</dbReference>
<proteinExistence type="predicted"/>
<keyword evidence="1" id="KW-0675">Receptor</keyword>
<comment type="caution">
    <text evidence="1">The sequence shown here is derived from an EMBL/GenBank/DDBJ whole genome shotgun (WGS) entry which is preliminary data.</text>
</comment>
<protein>
    <submittedName>
        <fullName evidence="1">Proteasome complex subunit Rpn13 ubiquitin receptor-domain-containing protein</fullName>
    </submittedName>
</protein>
<evidence type="ECO:0000313" key="2">
    <source>
        <dbReference type="Proteomes" id="UP001433508"/>
    </source>
</evidence>
<organism evidence="1 2">
    <name type="scientific">Lipomyces kononenkoae</name>
    <name type="common">Yeast</name>
    <dbReference type="NCBI Taxonomy" id="34357"/>
    <lineage>
        <taxon>Eukaryota</taxon>
        <taxon>Fungi</taxon>
        <taxon>Dikarya</taxon>
        <taxon>Ascomycota</taxon>
        <taxon>Saccharomycotina</taxon>
        <taxon>Lipomycetes</taxon>
        <taxon>Lipomycetales</taxon>
        <taxon>Lipomycetaceae</taxon>
        <taxon>Lipomyces</taxon>
    </lineage>
</organism>
<dbReference type="EMBL" id="MU971348">
    <property type="protein sequence ID" value="KAK9239194.1"/>
    <property type="molecule type" value="Genomic_DNA"/>
</dbReference>
<name>A0ACC3T5F6_LIPKO</name>
<keyword evidence="2" id="KW-1185">Reference proteome</keyword>
<evidence type="ECO:0000313" key="1">
    <source>
        <dbReference type="EMBL" id="KAK9239194.1"/>
    </source>
</evidence>
<gene>
    <name evidence="1" type="ORF">V1525DRAFT_398806</name>
</gene>
<sequence length="326" mass="35679">MSDQITLLTFKAGRVDFNPPSNHLKPLPHKGKITVSRSTDEDAPLLSFVWEPRGSSKNDPSVERDELMIFPGEAEWLPVSQCKTGRVYVLKFNSSSQRSFFWLQDPPAGDKLDEVSEADLKIATRINTLLEDVFAEEIDITQDANESAAPNGADVEMVDSTSPSNHTTTQTPNLTNLLRSIVIPSGENGSATNSGEIPATTTPILSITDAITPSQIASYTSSLDESDPKLTKLYKLLPPEIPHNKSELLRVLQSPQFLQGLNSLSSTLHSSEGYNVGQLVSQELGMPYRGEGVEGFLRGILAALQQEQRPDDDDDADHDGDTEMQE</sequence>
<reference evidence="2" key="1">
    <citation type="journal article" date="2024" name="Front. Bioeng. Biotechnol.">
        <title>Genome-scale model development and genomic sequencing of the oleaginous clade Lipomyces.</title>
        <authorList>
            <person name="Czajka J.J."/>
            <person name="Han Y."/>
            <person name="Kim J."/>
            <person name="Mondo S.J."/>
            <person name="Hofstad B.A."/>
            <person name="Robles A."/>
            <person name="Haridas S."/>
            <person name="Riley R."/>
            <person name="LaButti K."/>
            <person name="Pangilinan J."/>
            <person name="Andreopoulos W."/>
            <person name="Lipzen A."/>
            <person name="Yan J."/>
            <person name="Wang M."/>
            <person name="Ng V."/>
            <person name="Grigoriev I.V."/>
            <person name="Spatafora J.W."/>
            <person name="Magnuson J.K."/>
            <person name="Baker S.E."/>
            <person name="Pomraning K.R."/>
        </authorList>
    </citation>
    <scope>NUCLEOTIDE SEQUENCE [LARGE SCALE GENOMIC DNA]</scope>
    <source>
        <strain evidence="2">CBS 7786</strain>
    </source>
</reference>
<keyword evidence="1" id="KW-0647">Proteasome</keyword>